<feature type="region of interest" description="Disordered" evidence="1">
    <location>
        <begin position="59"/>
        <end position="78"/>
    </location>
</feature>
<keyword evidence="3" id="KW-1185">Reference proteome</keyword>
<protein>
    <submittedName>
        <fullName evidence="2">Uncharacterized protein</fullName>
    </submittedName>
</protein>
<dbReference type="PATRIC" id="fig|1225564.3.peg.5908"/>
<evidence type="ECO:0000256" key="1">
    <source>
        <dbReference type="SAM" id="MobiDB-lite"/>
    </source>
</evidence>
<dbReference type="InterPro" id="IPR011049">
    <property type="entry name" value="Serralysin-like_metalloprot_C"/>
</dbReference>
<dbReference type="SUPFAM" id="SSF51120">
    <property type="entry name" value="beta-Roll"/>
    <property type="match status" value="1"/>
</dbReference>
<evidence type="ECO:0000313" key="2">
    <source>
        <dbReference type="EMBL" id="KLK90978.1"/>
    </source>
</evidence>
<evidence type="ECO:0000313" key="3">
    <source>
        <dbReference type="Proteomes" id="UP000035489"/>
    </source>
</evidence>
<sequence length="97" mass="10157">MPDGRFVALWPDVGPPGVTIRLNVYGQIFGSRTAAVTFTGTDGDDDYIGSRFADTLRGGLGDDSLRGEDGSDLPYGGADNDSLEGGAVMMSCMMACR</sequence>
<dbReference type="Proteomes" id="UP000035489">
    <property type="component" value="Unassembled WGS sequence"/>
</dbReference>
<reference evidence="2 3" key="1">
    <citation type="submission" date="2015-05" db="EMBL/GenBank/DDBJ databases">
        <title>Draft genome sequence of Microvirga vignae strain BR3299, a novel nitrogen fixing bacteria isolated from Brazil semi-aired region.</title>
        <authorList>
            <person name="Zilli J.E."/>
            <person name="Passos S.R."/>
            <person name="Leite J."/>
            <person name="Baldani J.I."/>
            <person name="Xavier G.R."/>
            <person name="Rumjaneck N.G."/>
            <person name="Simoes-Araujo J.L."/>
        </authorList>
    </citation>
    <scope>NUCLEOTIDE SEQUENCE [LARGE SCALE GENOMIC DNA]</scope>
    <source>
        <strain evidence="2 3">BR3299</strain>
    </source>
</reference>
<dbReference type="Pfam" id="PF00353">
    <property type="entry name" value="HemolysinCabind"/>
    <property type="match status" value="2"/>
</dbReference>
<gene>
    <name evidence="2" type="ORF">AA309_22615</name>
</gene>
<organism evidence="2 3">
    <name type="scientific">Microvirga vignae</name>
    <dbReference type="NCBI Taxonomy" id="1225564"/>
    <lineage>
        <taxon>Bacteria</taxon>
        <taxon>Pseudomonadati</taxon>
        <taxon>Pseudomonadota</taxon>
        <taxon>Alphaproteobacteria</taxon>
        <taxon>Hyphomicrobiales</taxon>
        <taxon>Methylobacteriaceae</taxon>
        <taxon>Microvirga</taxon>
    </lineage>
</organism>
<proteinExistence type="predicted"/>
<name>A0A0H1R755_9HYPH</name>
<dbReference type="AlphaFoldDB" id="A0A0H1R755"/>
<dbReference type="Gene3D" id="2.150.10.10">
    <property type="entry name" value="Serralysin-like metalloprotease, C-terminal"/>
    <property type="match status" value="1"/>
</dbReference>
<dbReference type="EMBL" id="LCYG01000062">
    <property type="protein sequence ID" value="KLK90978.1"/>
    <property type="molecule type" value="Genomic_DNA"/>
</dbReference>
<dbReference type="GO" id="GO:0005509">
    <property type="term" value="F:calcium ion binding"/>
    <property type="evidence" value="ECO:0007669"/>
    <property type="project" value="InterPro"/>
</dbReference>
<accession>A0A0H1R755</accession>
<dbReference type="RefSeq" id="WP_047191290.1">
    <property type="nucleotide sequence ID" value="NZ_LCYG01000062.1"/>
</dbReference>
<dbReference type="STRING" id="1225564.AA309_22615"/>
<dbReference type="InterPro" id="IPR001343">
    <property type="entry name" value="Hemolysn_Ca-bd"/>
</dbReference>
<comment type="caution">
    <text evidence="2">The sequence shown here is derived from an EMBL/GenBank/DDBJ whole genome shotgun (WGS) entry which is preliminary data.</text>
</comment>